<protein>
    <recommendedName>
        <fullName evidence="3">AAA ATPase AAA+ lid domain-containing protein</fullName>
    </recommendedName>
</protein>
<dbReference type="EMBL" id="JABSTR010000001">
    <property type="protein sequence ID" value="KAH9360451.1"/>
    <property type="molecule type" value="Genomic_DNA"/>
</dbReference>
<name>A0A9J6FC94_HAELO</name>
<dbReference type="VEuPathDB" id="VectorBase:HLOH_059858"/>
<organism evidence="1 2">
    <name type="scientific">Haemaphysalis longicornis</name>
    <name type="common">Bush tick</name>
    <dbReference type="NCBI Taxonomy" id="44386"/>
    <lineage>
        <taxon>Eukaryota</taxon>
        <taxon>Metazoa</taxon>
        <taxon>Ecdysozoa</taxon>
        <taxon>Arthropoda</taxon>
        <taxon>Chelicerata</taxon>
        <taxon>Arachnida</taxon>
        <taxon>Acari</taxon>
        <taxon>Parasitiformes</taxon>
        <taxon>Ixodida</taxon>
        <taxon>Ixodoidea</taxon>
        <taxon>Ixodidae</taxon>
        <taxon>Haemaphysalinae</taxon>
        <taxon>Haemaphysalis</taxon>
    </lineage>
</organism>
<evidence type="ECO:0008006" key="3">
    <source>
        <dbReference type="Google" id="ProtNLM"/>
    </source>
</evidence>
<dbReference type="Proteomes" id="UP000821853">
    <property type="component" value="Chromosome 1"/>
</dbReference>
<sequence length="114" mass="12292">MSGITADEMEEVGEFTLAEGRDLLCRVVEECPPNLTGADFQSLCSAAVVRAMRRHIEQLERGLVPAGGPDIPVTLEDFQVALGDLVPSVSEAELRRYEDIRSKMSAPTTSAVTA</sequence>
<reference evidence="1 2" key="1">
    <citation type="journal article" date="2020" name="Cell">
        <title>Large-Scale Comparative Analyses of Tick Genomes Elucidate Their Genetic Diversity and Vector Capacities.</title>
        <authorList>
            <consortium name="Tick Genome and Microbiome Consortium (TIGMIC)"/>
            <person name="Jia N."/>
            <person name="Wang J."/>
            <person name="Shi W."/>
            <person name="Du L."/>
            <person name="Sun Y."/>
            <person name="Zhan W."/>
            <person name="Jiang J.F."/>
            <person name="Wang Q."/>
            <person name="Zhang B."/>
            <person name="Ji P."/>
            <person name="Bell-Sakyi L."/>
            <person name="Cui X.M."/>
            <person name="Yuan T.T."/>
            <person name="Jiang B.G."/>
            <person name="Yang W.F."/>
            <person name="Lam T.T."/>
            <person name="Chang Q.C."/>
            <person name="Ding S.J."/>
            <person name="Wang X.J."/>
            <person name="Zhu J.G."/>
            <person name="Ruan X.D."/>
            <person name="Zhao L."/>
            <person name="Wei J.T."/>
            <person name="Ye R.Z."/>
            <person name="Que T.C."/>
            <person name="Du C.H."/>
            <person name="Zhou Y.H."/>
            <person name="Cheng J.X."/>
            <person name="Dai P.F."/>
            <person name="Guo W.B."/>
            <person name="Han X.H."/>
            <person name="Huang E.J."/>
            <person name="Li L.F."/>
            <person name="Wei W."/>
            <person name="Gao Y.C."/>
            <person name="Liu J.Z."/>
            <person name="Shao H.Z."/>
            <person name="Wang X."/>
            <person name="Wang C.C."/>
            <person name="Yang T.C."/>
            <person name="Huo Q.B."/>
            <person name="Li W."/>
            <person name="Chen H.Y."/>
            <person name="Chen S.E."/>
            <person name="Zhou L.G."/>
            <person name="Ni X.B."/>
            <person name="Tian J.H."/>
            <person name="Sheng Y."/>
            <person name="Liu T."/>
            <person name="Pan Y.S."/>
            <person name="Xia L.Y."/>
            <person name="Li J."/>
            <person name="Zhao F."/>
            <person name="Cao W.C."/>
        </authorList>
    </citation>
    <scope>NUCLEOTIDE SEQUENCE [LARGE SCALE GENOMIC DNA]</scope>
    <source>
        <strain evidence="1">HaeL-2018</strain>
    </source>
</reference>
<accession>A0A9J6FC94</accession>
<keyword evidence="2" id="KW-1185">Reference proteome</keyword>
<evidence type="ECO:0000313" key="1">
    <source>
        <dbReference type="EMBL" id="KAH9360451.1"/>
    </source>
</evidence>
<comment type="caution">
    <text evidence="1">The sequence shown here is derived from an EMBL/GenBank/DDBJ whole genome shotgun (WGS) entry which is preliminary data.</text>
</comment>
<dbReference type="OrthoDB" id="6504845at2759"/>
<dbReference type="AlphaFoldDB" id="A0A9J6FC94"/>
<dbReference type="Gene3D" id="1.10.8.60">
    <property type="match status" value="1"/>
</dbReference>
<proteinExistence type="predicted"/>
<evidence type="ECO:0000313" key="2">
    <source>
        <dbReference type="Proteomes" id="UP000821853"/>
    </source>
</evidence>
<gene>
    <name evidence="1" type="ORF">HPB48_013426</name>
</gene>